<dbReference type="InterPro" id="IPR027383">
    <property type="entry name" value="Znf_put"/>
</dbReference>
<dbReference type="Gene3D" id="2.50.20.10">
    <property type="entry name" value="Lipoprotein localisation LolA/LolB/LppX"/>
    <property type="match status" value="1"/>
</dbReference>
<dbReference type="Pfam" id="PF13490">
    <property type="entry name" value="zf-HC2"/>
    <property type="match status" value="1"/>
</dbReference>
<dbReference type="AlphaFoldDB" id="A0AAW6TTM6"/>
<accession>A0AAW6TTM6</accession>
<keyword evidence="1" id="KW-1133">Transmembrane helix</keyword>
<evidence type="ECO:0000313" key="4">
    <source>
        <dbReference type="Proteomes" id="UP001431776"/>
    </source>
</evidence>
<proteinExistence type="predicted"/>
<dbReference type="RefSeq" id="WP_349244382.1">
    <property type="nucleotide sequence ID" value="NZ_JASCXX010000007.1"/>
</dbReference>
<sequence length="445" mass="48560">MNRHKQIHKLLPAFALGELDEPQASQVRSHLAECSVCRQETERLGKLLAHAASLGVRSVDRQLCESAGQRVLSAATREQMERPRLGPDSGGAKIWRIAMKSGVTKVAVAALIVLAAALALYTFTGPGATNVYAQVVDRLQKARTLTFSVVNKTGMESMPTVRTQIAFREPGSMRIASADGFVTVVQASGDDLRGINLIPLQKKYGEFGLSNLLDNPNPGPYMSAETLRALPAQADEALGRAEIDGRLLEGYRVYQDDTTVTVWIDATTGELARAELEFATAPGMNMILSDFQFDVDLGDAMFSLEPPADYTPLGVELQADATAMTEADLIAFLRLWSSWTTDGIFPPTINGPELGRIALQMAAEGKLVGPVVPGYEADEQYQIMYRGMAFMGGLPMDTWRYAGQNVPFGDPQTPIFWYRPEGSTTWRMIYADLHVADVAPEDLPN</sequence>
<dbReference type="EMBL" id="JASCXX010000007">
    <property type="protein sequence ID" value="MDI6448973.1"/>
    <property type="molecule type" value="Genomic_DNA"/>
</dbReference>
<keyword evidence="1" id="KW-0812">Transmembrane</keyword>
<protein>
    <submittedName>
        <fullName evidence="3">Zf-HC2 domain-containing protein</fullName>
    </submittedName>
</protein>
<evidence type="ECO:0000259" key="2">
    <source>
        <dbReference type="Pfam" id="PF13490"/>
    </source>
</evidence>
<evidence type="ECO:0000256" key="1">
    <source>
        <dbReference type="SAM" id="Phobius"/>
    </source>
</evidence>
<feature type="domain" description="Putative zinc-finger" evidence="2">
    <location>
        <begin position="5"/>
        <end position="38"/>
    </location>
</feature>
<comment type="caution">
    <text evidence="3">The sequence shown here is derived from an EMBL/GenBank/DDBJ whole genome shotgun (WGS) entry which is preliminary data.</text>
</comment>
<gene>
    <name evidence="3" type="ORF">QJ522_07935</name>
</gene>
<dbReference type="InterPro" id="IPR041916">
    <property type="entry name" value="Anti_sigma_zinc_sf"/>
</dbReference>
<dbReference type="Gene3D" id="1.10.10.1320">
    <property type="entry name" value="Anti-sigma factor, zinc-finger domain"/>
    <property type="match status" value="1"/>
</dbReference>
<name>A0AAW6TTM6_9BACT</name>
<feature type="transmembrane region" description="Helical" evidence="1">
    <location>
        <begin position="103"/>
        <end position="123"/>
    </location>
</feature>
<organism evidence="3 4">
    <name type="scientific">Anaerobaca lacustris</name>
    <dbReference type="NCBI Taxonomy" id="3044600"/>
    <lineage>
        <taxon>Bacteria</taxon>
        <taxon>Pseudomonadati</taxon>
        <taxon>Planctomycetota</taxon>
        <taxon>Phycisphaerae</taxon>
        <taxon>Sedimentisphaerales</taxon>
        <taxon>Anaerobacaceae</taxon>
        <taxon>Anaerobaca</taxon>
    </lineage>
</organism>
<dbReference type="Proteomes" id="UP001431776">
    <property type="component" value="Unassembled WGS sequence"/>
</dbReference>
<reference evidence="3" key="1">
    <citation type="submission" date="2023-05" db="EMBL/GenBank/DDBJ databases">
        <title>Anaerotaeda fermentans gen. nov., sp. nov., a novel anaerobic planctomycete of the new family within the order Sedimentisphaerales isolated from Taman Peninsula, Russia.</title>
        <authorList>
            <person name="Khomyakova M.A."/>
            <person name="Merkel A.Y."/>
            <person name="Slobodkin A.I."/>
        </authorList>
    </citation>
    <scope>NUCLEOTIDE SEQUENCE</scope>
    <source>
        <strain evidence="3">M17dextr</strain>
    </source>
</reference>
<keyword evidence="1" id="KW-0472">Membrane</keyword>
<keyword evidence="4" id="KW-1185">Reference proteome</keyword>
<evidence type="ECO:0000313" key="3">
    <source>
        <dbReference type="EMBL" id="MDI6448973.1"/>
    </source>
</evidence>